<dbReference type="GO" id="GO:0008758">
    <property type="term" value="F:UDP-2,3-diacylglucosamine hydrolase activity"/>
    <property type="evidence" value="ECO:0007669"/>
    <property type="project" value="TreeGrafter"/>
</dbReference>
<proteinExistence type="inferred from homology"/>
<dbReference type="InterPro" id="IPR004843">
    <property type="entry name" value="Calcineurin-like_PHP"/>
</dbReference>
<dbReference type="PROSITE" id="PS51257">
    <property type="entry name" value="PROKAR_LIPOPROTEIN"/>
    <property type="match status" value="1"/>
</dbReference>
<evidence type="ECO:0000256" key="3">
    <source>
        <dbReference type="ARBA" id="ARBA00022801"/>
    </source>
</evidence>
<dbReference type="AlphaFoldDB" id="A0A855Y6N5"/>
<evidence type="ECO:0000256" key="1">
    <source>
        <dbReference type="ARBA" id="ARBA00001968"/>
    </source>
</evidence>
<evidence type="ECO:0000313" key="6">
    <source>
        <dbReference type="EMBL" id="PWW38718.1"/>
    </source>
</evidence>
<dbReference type="EMBL" id="QGTZ01000007">
    <property type="protein sequence ID" value="PWW38718.1"/>
    <property type="molecule type" value="Genomic_DNA"/>
</dbReference>
<dbReference type="GO" id="GO:0046872">
    <property type="term" value="F:metal ion binding"/>
    <property type="evidence" value="ECO:0007669"/>
    <property type="project" value="UniProtKB-KW"/>
</dbReference>
<dbReference type="PANTHER" id="PTHR31302">
    <property type="entry name" value="TRANSMEMBRANE PROTEIN WITH METALLOPHOSPHOESTERASE DOMAIN-RELATED"/>
    <property type="match status" value="1"/>
</dbReference>
<reference evidence="6 7" key="1">
    <citation type="submission" date="2018-05" db="EMBL/GenBank/DDBJ databases">
        <title>Freshwater and sediment microbial communities from various areas in North America, analyzing microbe dynamics in response to fracking.</title>
        <authorList>
            <person name="Lamendella R."/>
        </authorList>
    </citation>
    <scope>NUCLEOTIDE SEQUENCE [LARGE SCALE GENOMIC DNA]</scope>
    <source>
        <strain evidence="6 7">DB-3</strain>
    </source>
</reference>
<organism evidence="6 7">
    <name type="scientific">Paenibacillus pabuli</name>
    <dbReference type="NCBI Taxonomy" id="1472"/>
    <lineage>
        <taxon>Bacteria</taxon>
        <taxon>Bacillati</taxon>
        <taxon>Bacillota</taxon>
        <taxon>Bacilli</taxon>
        <taxon>Bacillales</taxon>
        <taxon>Paenibacillaceae</taxon>
        <taxon>Paenibacillus</taxon>
    </lineage>
</organism>
<protein>
    <recommendedName>
        <fullName evidence="5">Calcineurin-like phosphoesterase domain-containing protein</fullName>
    </recommendedName>
</protein>
<dbReference type="GO" id="GO:0009245">
    <property type="term" value="P:lipid A biosynthetic process"/>
    <property type="evidence" value="ECO:0007669"/>
    <property type="project" value="TreeGrafter"/>
</dbReference>
<dbReference type="FunFam" id="3.60.21.10:FF:000028">
    <property type="entry name" value="Putative metallophosphoesterase"/>
    <property type="match status" value="1"/>
</dbReference>
<evidence type="ECO:0000256" key="2">
    <source>
        <dbReference type="ARBA" id="ARBA00022723"/>
    </source>
</evidence>
<dbReference type="RefSeq" id="WP_110000125.1">
    <property type="nucleotide sequence ID" value="NZ_QGTZ01000007.1"/>
</dbReference>
<dbReference type="GO" id="GO:0016020">
    <property type="term" value="C:membrane"/>
    <property type="evidence" value="ECO:0007669"/>
    <property type="project" value="GOC"/>
</dbReference>
<keyword evidence="3" id="KW-0378">Hydrolase</keyword>
<evidence type="ECO:0000256" key="4">
    <source>
        <dbReference type="ARBA" id="ARBA00061089"/>
    </source>
</evidence>
<comment type="cofactor">
    <cofactor evidence="1">
        <name>a divalent metal cation</name>
        <dbReference type="ChEBI" id="CHEBI:60240"/>
    </cofactor>
</comment>
<name>A0A855Y6N5_9BACL</name>
<comment type="caution">
    <text evidence="6">The sequence shown here is derived from an EMBL/GenBank/DDBJ whole genome shotgun (WGS) entry which is preliminary data.</text>
</comment>
<dbReference type="Proteomes" id="UP000247078">
    <property type="component" value="Unassembled WGS sequence"/>
</dbReference>
<comment type="similarity">
    <text evidence="4">Belongs to the metallophosphoesterase superfamily.</text>
</comment>
<dbReference type="PANTHER" id="PTHR31302:SF25">
    <property type="entry name" value="PHOSPHOESTERASE"/>
    <property type="match status" value="1"/>
</dbReference>
<dbReference type="InterPro" id="IPR029052">
    <property type="entry name" value="Metallo-depent_PP-like"/>
</dbReference>
<dbReference type="Gene3D" id="3.60.21.10">
    <property type="match status" value="1"/>
</dbReference>
<accession>A0A855Y6N5</accession>
<keyword evidence="2" id="KW-0479">Metal-binding</keyword>
<evidence type="ECO:0000259" key="5">
    <source>
        <dbReference type="Pfam" id="PF00149"/>
    </source>
</evidence>
<dbReference type="SUPFAM" id="SSF56300">
    <property type="entry name" value="Metallo-dependent phosphatases"/>
    <property type="match status" value="1"/>
</dbReference>
<dbReference type="CDD" id="cd07385">
    <property type="entry name" value="MPP_YkuE_C"/>
    <property type="match status" value="1"/>
</dbReference>
<sequence>MKWRKITIALVLVLLGIGCYAREIEPKALAVTRLDIVNEFMPISMNGIQIVQFSDTHLGPDYSVDQLQSLVDRMNRLKPDIVVFTGDLMDHYTRFGSENRKKAQRVLAKINAPLGKYAVYGNHDRGGGGSQKYKQYMEDAGFTVLVNEVHTIRTATGDKINIAGLDDFLLGKPQVKRTLQSLRKEDFNLLLVHEPDVADQLSAYPIDLQLSGHSHGGQVRIPLIKPLITTALAHKYVAGLYSLQGKSKPLKLYVNRGIGTTRMPLRFFAKPELTVIRLTAAVS</sequence>
<evidence type="ECO:0000313" key="7">
    <source>
        <dbReference type="Proteomes" id="UP000247078"/>
    </source>
</evidence>
<dbReference type="InterPro" id="IPR051158">
    <property type="entry name" value="Metallophosphoesterase_sf"/>
</dbReference>
<gene>
    <name evidence="6" type="ORF">DET56_107119</name>
</gene>
<feature type="domain" description="Calcineurin-like phosphoesterase" evidence="5">
    <location>
        <begin position="49"/>
        <end position="216"/>
    </location>
</feature>
<dbReference type="Pfam" id="PF00149">
    <property type="entry name" value="Metallophos"/>
    <property type="match status" value="1"/>
</dbReference>